<dbReference type="SUPFAM" id="SSF101386">
    <property type="entry name" value="all-alpha NTP pyrophosphatases"/>
    <property type="match status" value="1"/>
</dbReference>
<dbReference type="InterPro" id="IPR002496">
    <property type="entry name" value="PRib_AMP_CycHydrolase_dom"/>
</dbReference>
<dbReference type="InterPro" id="IPR023019">
    <property type="entry name" value="His_synth_HisIE"/>
</dbReference>
<accession>A0ABU6MAD7</accession>
<evidence type="ECO:0000256" key="10">
    <source>
        <dbReference type="ARBA" id="ARBA00022741"/>
    </source>
</evidence>
<comment type="pathway">
    <text evidence="5 15">Amino-acid biosynthesis; L-histidine biosynthesis; L-histidine from 5-phospho-alpha-D-ribose 1-diphosphate: step 2/9.</text>
</comment>
<dbReference type="NCBIfam" id="NF002747">
    <property type="entry name" value="PRK02759.1"/>
    <property type="match status" value="1"/>
</dbReference>
<keyword evidence="12 15" id="KW-0067">ATP-binding</keyword>
<dbReference type="NCBIfam" id="NF000768">
    <property type="entry name" value="PRK00051.1"/>
    <property type="match status" value="1"/>
</dbReference>
<dbReference type="InterPro" id="IPR008179">
    <property type="entry name" value="HisE"/>
</dbReference>
<dbReference type="HAMAP" id="MF_01021">
    <property type="entry name" value="HisI"/>
    <property type="match status" value="1"/>
</dbReference>
<keyword evidence="14 15" id="KW-0511">Multifunctional enzyme</keyword>
<dbReference type="GO" id="GO:0004636">
    <property type="term" value="F:phosphoribosyl-ATP diphosphatase activity"/>
    <property type="evidence" value="ECO:0007669"/>
    <property type="project" value="UniProtKB-EC"/>
</dbReference>
<comment type="catalytic activity">
    <reaction evidence="2 15">
        <text>1-(5-phospho-beta-D-ribosyl)-ATP + H2O = 1-(5-phospho-beta-D-ribosyl)-5'-AMP + diphosphate + H(+)</text>
        <dbReference type="Rhea" id="RHEA:22828"/>
        <dbReference type="ChEBI" id="CHEBI:15377"/>
        <dbReference type="ChEBI" id="CHEBI:15378"/>
        <dbReference type="ChEBI" id="CHEBI:33019"/>
        <dbReference type="ChEBI" id="CHEBI:59457"/>
        <dbReference type="ChEBI" id="CHEBI:73183"/>
        <dbReference type="EC" id="3.6.1.31"/>
    </reaction>
</comment>
<dbReference type="CDD" id="cd11534">
    <property type="entry name" value="NTP-PPase_HisIE_like"/>
    <property type="match status" value="1"/>
</dbReference>
<keyword evidence="11 15" id="KW-0378">Hydrolase</keyword>
<evidence type="ECO:0000256" key="14">
    <source>
        <dbReference type="ARBA" id="ARBA00023268"/>
    </source>
</evidence>
<keyword evidence="18" id="KW-1185">Reference proteome</keyword>
<comment type="similarity">
    <text evidence="7 15">In the N-terminal section; belongs to the PRA-CH family.</text>
</comment>
<evidence type="ECO:0000256" key="11">
    <source>
        <dbReference type="ARBA" id="ARBA00022801"/>
    </source>
</evidence>
<comment type="pathway">
    <text evidence="4 15">Amino-acid biosynthesis; L-histidine biosynthesis; L-histidine from 5-phospho-alpha-D-ribose 1-diphosphate: step 3/9.</text>
</comment>
<protein>
    <recommendedName>
        <fullName evidence="15">Histidine biosynthesis bifunctional protein HisIE</fullName>
    </recommendedName>
    <domain>
        <recommendedName>
            <fullName evidence="15">Phosphoribosyl-AMP cyclohydrolase</fullName>
            <shortName evidence="15">PRA-CH</shortName>
            <ecNumber evidence="15">3.5.4.19</ecNumber>
        </recommendedName>
    </domain>
    <domain>
        <recommendedName>
            <fullName evidence="15">Phosphoribosyl-ATP pyrophosphatase</fullName>
            <shortName evidence="15">PRA-PH</shortName>
            <ecNumber evidence="15">3.6.1.31</ecNumber>
        </recommendedName>
    </domain>
</protein>
<comment type="catalytic activity">
    <reaction evidence="1 15">
        <text>1-(5-phospho-beta-D-ribosyl)-5'-AMP + H2O = 1-(5-phospho-beta-D-ribosyl)-5-[(5-phospho-beta-D-ribosylamino)methylideneamino]imidazole-4-carboxamide</text>
        <dbReference type="Rhea" id="RHEA:20049"/>
        <dbReference type="ChEBI" id="CHEBI:15377"/>
        <dbReference type="ChEBI" id="CHEBI:58435"/>
        <dbReference type="ChEBI" id="CHEBI:59457"/>
        <dbReference type="EC" id="3.5.4.19"/>
    </reaction>
</comment>
<comment type="caution">
    <text evidence="17">The sequence shown here is derived from an EMBL/GenBank/DDBJ whole genome shotgun (WGS) entry which is preliminary data.</text>
</comment>
<evidence type="ECO:0000256" key="1">
    <source>
        <dbReference type="ARBA" id="ARBA00000024"/>
    </source>
</evidence>
<reference evidence="17 18" key="1">
    <citation type="submission" date="2023-03" db="EMBL/GenBank/DDBJ databases">
        <title>Bacillus Genome Sequencing.</title>
        <authorList>
            <person name="Dunlap C."/>
        </authorList>
    </citation>
    <scope>NUCLEOTIDE SEQUENCE [LARGE SCALE GENOMIC DNA]</scope>
    <source>
        <strain evidence="17 18">B-23453</strain>
    </source>
</reference>
<evidence type="ECO:0000313" key="17">
    <source>
        <dbReference type="EMBL" id="MED1201608.1"/>
    </source>
</evidence>
<evidence type="ECO:0000256" key="15">
    <source>
        <dbReference type="HAMAP-Rule" id="MF_01019"/>
    </source>
</evidence>
<keyword evidence="9 15" id="KW-0028">Amino-acid biosynthesis</keyword>
<dbReference type="HAMAP" id="MF_01020">
    <property type="entry name" value="HisE"/>
    <property type="match status" value="1"/>
</dbReference>
<evidence type="ECO:0000256" key="7">
    <source>
        <dbReference type="ARBA" id="ARBA00008299"/>
    </source>
</evidence>
<dbReference type="GO" id="GO:0004635">
    <property type="term" value="F:phosphoribosyl-AMP cyclohydrolase activity"/>
    <property type="evidence" value="ECO:0007669"/>
    <property type="project" value="UniProtKB-EC"/>
</dbReference>
<dbReference type="HAMAP" id="MF_01019">
    <property type="entry name" value="HisIE"/>
    <property type="match status" value="1"/>
</dbReference>
<evidence type="ECO:0000256" key="8">
    <source>
        <dbReference type="ARBA" id="ARBA00022490"/>
    </source>
</evidence>
<dbReference type="EC" id="3.6.1.31" evidence="15"/>
<dbReference type="RefSeq" id="WP_066263340.1">
    <property type="nucleotide sequence ID" value="NZ_JARMAB010000002.1"/>
</dbReference>
<feature type="region of interest" description="Phosphoribosyl-AMP cyclohydrolase" evidence="15">
    <location>
        <begin position="1"/>
        <end position="119"/>
    </location>
</feature>
<dbReference type="Pfam" id="PF01502">
    <property type="entry name" value="PRA-CH"/>
    <property type="match status" value="1"/>
</dbReference>
<evidence type="ECO:0000256" key="12">
    <source>
        <dbReference type="ARBA" id="ARBA00022840"/>
    </source>
</evidence>
<comment type="similarity">
    <text evidence="6 15">In the C-terminal section; belongs to the PRA-PH family.</text>
</comment>
<feature type="region of interest" description="Phosphoribosyl-ATP pyrophosphohydrolase" evidence="15">
    <location>
        <begin position="120"/>
        <end position="223"/>
    </location>
</feature>
<keyword evidence="10 15" id="KW-0547">Nucleotide-binding</keyword>
<dbReference type="PANTHER" id="PTHR42945">
    <property type="entry name" value="HISTIDINE BIOSYNTHESIS BIFUNCTIONAL PROTEIN"/>
    <property type="match status" value="1"/>
</dbReference>
<feature type="domain" description="Phosphoribosyl-AMP cyclohydrolase" evidence="16">
    <location>
        <begin position="24"/>
        <end position="97"/>
    </location>
</feature>
<evidence type="ECO:0000256" key="9">
    <source>
        <dbReference type="ARBA" id="ARBA00022605"/>
    </source>
</evidence>
<evidence type="ECO:0000256" key="5">
    <source>
        <dbReference type="ARBA" id="ARBA00005204"/>
    </source>
</evidence>
<gene>
    <name evidence="15 17" type="primary">hisIE</name>
    <name evidence="15" type="synonym">hisI</name>
    <name evidence="17" type="ORF">P4T90_00715</name>
</gene>
<dbReference type="InterPro" id="IPR021130">
    <property type="entry name" value="PRib-ATP_PPHydrolase-like"/>
</dbReference>
<evidence type="ECO:0000256" key="2">
    <source>
        <dbReference type="ARBA" id="ARBA00001460"/>
    </source>
</evidence>
<dbReference type="EMBL" id="JARMAB010000002">
    <property type="protein sequence ID" value="MED1201608.1"/>
    <property type="molecule type" value="Genomic_DNA"/>
</dbReference>
<keyword evidence="13 15" id="KW-0368">Histidine biosynthesis</keyword>
<dbReference type="NCBIfam" id="TIGR03188">
    <property type="entry name" value="histidine_hisI"/>
    <property type="match status" value="1"/>
</dbReference>
<dbReference type="Gene3D" id="3.10.20.810">
    <property type="entry name" value="Phosphoribosyl-AMP cyclohydrolase"/>
    <property type="match status" value="1"/>
</dbReference>
<name>A0ABU6MAD7_9BACI</name>
<dbReference type="Pfam" id="PF01503">
    <property type="entry name" value="PRA-PH"/>
    <property type="match status" value="1"/>
</dbReference>
<dbReference type="InterPro" id="IPR038019">
    <property type="entry name" value="PRib_AMP_CycHydrolase_sf"/>
</dbReference>
<evidence type="ECO:0000256" key="4">
    <source>
        <dbReference type="ARBA" id="ARBA00005169"/>
    </source>
</evidence>
<dbReference type="EC" id="3.5.4.19" evidence="15"/>
<sequence length="223" mass="25825">MNVNFTKGLVPAIVVDDQTNEVLMLAYMNEEAYQRTIETKETWFYSRSRKELWNKGATSGNKQMVVSIQVDCDEDSLLIRVNPNGPACHTGEKSCFYRSIEFADSQPIKRNLNIKKDYVLYELIEEIEERKLKPQENSYTNYLFEKGIDKIAKKVIEEAGEVIIAAKNQNKDEIVSELSDLVYHCLVLLSEQNIPLQEVEKELRKRSIKKGNNKGDRPTIEEW</sequence>
<evidence type="ECO:0000259" key="16">
    <source>
        <dbReference type="Pfam" id="PF01502"/>
    </source>
</evidence>
<evidence type="ECO:0000256" key="6">
    <source>
        <dbReference type="ARBA" id="ARBA00007731"/>
    </source>
</evidence>
<organism evidence="17 18">
    <name type="scientific">Heyndrickxia acidicola</name>
    <dbReference type="NCBI Taxonomy" id="209389"/>
    <lineage>
        <taxon>Bacteria</taxon>
        <taxon>Bacillati</taxon>
        <taxon>Bacillota</taxon>
        <taxon>Bacilli</taxon>
        <taxon>Bacillales</taxon>
        <taxon>Bacillaceae</taxon>
        <taxon>Heyndrickxia</taxon>
    </lineage>
</organism>
<evidence type="ECO:0000256" key="13">
    <source>
        <dbReference type="ARBA" id="ARBA00023102"/>
    </source>
</evidence>
<dbReference type="Proteomes" id="UP001341444">
    <property type="component" value="Unassembled WGS sequence"/>
</dbReference>
<evidence type="ECO:0000313" key="18">
    <source>
        <dbReference type="Proteomes" id="UP001341444"/>
    </source>
</evidence>
<keyword evidence="8 15" id="KW-0963">Cytoplasm</keyword>
<dbReference type="PANTHER" id="PTHR42945:SF9">
    <property type="entry name" value="HISTIDINE BIOSYNTHESIS BIFUNCTIONAL PROTEIN HISIE"/>
    <property type="match status" value="1"/>
</dbReference>
<comment type="subcellular location">
    <subcellularLocation>
        <location evidence="3 15">Cytoplasm</location>
    </subcellularLocation>
</comment>
<dbReference type="Gene3D" id="1.10.287.1080">
    <property type="entry name" value="MazG-like"/>
    <property type="match status" value="1"/>
</dbReference>
<dbReference type="InterPro" id="IPR026660">
    <property type="entry name" value="PRA-CH"/>
</dbReference>
<evidence type="ECO:0000256" key="3">
    <source>
        <dbReference type="ARBA" id="ARBA00004496"/>
    </source>
</evidence>
<proteinExistence type="inferred from homology"/>
<dbReference type="SUPFAM" id="SSF141734">
    <property type="entry name" value="HisI-like"/>
    <property type="match status" value="1"/>
</dbReference>